<reference evidence="3 4" key="1">
    <citation type="submission" date="2014-04" db="EMBL/GenBank/DDBJ databases">
        <title>Evolutionary Origins and Diversification of the Mycorrhizal Mutualists.</title>
        <authorList>
            <consortium name="DOE Joint Genome Institute"/>
            <consortium name="Mycorrhizal Genomics Consortium"/>
            <person name="Kohler A."/>
            <person name="Kuo A."/>
            <person name="Nagy L.G."/>
            <person name="Floudas D."/>
            <person name="Copeland A."/>
            <person name="Barry K.W."/>
            <person name="Cichocki N."/>
            <person name="Veneault-Fourrey C."/>
            <person name="LaButti K."/>
            <person name="Lindquist E.A."/>
            <person name="Lipzen A."/>
            <person name="Lundell T."/>
            <person name="Morin E."/>
            <person name="Murat C."/>
            <person name="Riley R."/>
            <person name="Ohm R."/>
            <person name="Sun H."/>
            <person name="Tunlid A."/>
            <person name="Henrissat B."/>
            <person name="Grigoriev I.V."/>
            <person name="Hibbett D.S."/>
            <person name="Martin F."/>
        </authorList>
    </citation>
    <scope>NUCLEOTIDE SEQUENCE [LARGE SCALE GENOMIC DNA]</scope>
    <source>
        <strain evidence="3 4">FD-317 M1</strain>
    </source>
</reference>
<feature type="transmembrane region" description="Helical" evidence="1">
    <location>
        <begin position="46"/>
        <end position="67"/>
    </location>
</feature>
<feature type="transmembrane region" description="Helical" evidence="1">
    <location>
        <begin position="235"/>
        <end position="256"/>
    </location>
</feature>
<dbReference type="OrthoDB" id="3020506at2759"/>
<dbReference type="EMBL" id="KN834788">
    <property type="protein sequence ID" value="KIK57958.1"/>
    <property type="molecule type" value="Genomic_DNA"/>
</dbReference>
<dbReference type="Proteomes" id="UP000053593">
    <property type="component" value="Unassembled WGS sequence"/>
</dbReference>
<organism evidence="3 4">
    <name type="scientific">Collybiopsis luxurians FD-317 M1</name>
    <dbReference type="NCBI Taxonomy" id="944289"/>
    <lineage>
        <taxon>Eukaryota</taxon>
        <taxon>Fungi</taxon>
        <taxon>Dikarya</taxon>
        <taxon>Basidiomycota</taxon>
        <taxon>Agaricomycotina</taxon>
        <taxon>Agaricomycetes</taxon>
        <taxon>Agaricomycetidae</taxon>
        <taxon>Agaricales</taxon>
        <taxon>Marasmiineae</taxon>
        <taxon>Omphalotaceae</taxon>
        <taxon>Collybiopsis</taxon>
        <taxon>Collybiopsis luxurians</taxon>
    </lineage>
</organism>
<feature type="domain" description="DUF6533" evidence="2">
    <location>
        <begin position="17"/>
        <end position="53"/>
    </location>
</feature>
<proteinExistence type="predicted"/>
<dbReference type="HOGENOM" id="CLU_035509_10_4_1"/>
<evidence type="ECO:0000313" key="3">
    <source>
        <dbReference type="EMBL" id="KIK57958.1"/>
    </source>
</evidence>
<dbReference type="AlphaFoldDB" id="A0A0D0CR08"/>
<evidence type="ECO:0000256" key="1">
    <source>
        <dbReference type="SAM" id="Phobius"/>
    </source>
</evidence>
<keyword evidence="1" id="KW-1133">Transmembrane helix</keyword>
<accession>A0A0D0CR08</accession>
<keyword evidence="1" id="KW-0472">Membrane</keyword>
<gene>
    <name evidence="3" type="ORF">GYMLUDRAFT_45761</name>
</gene>
<feature type="transmembrane region" description="Helical" evidence="1">
    <location>
        <begin position="79"/>
        <end position="102"/>
    </location>
</feature>
<protein>
    <recommendedName>
        <fullName evidence="2">DUF6533 domain-containing protein</fullName>
    </recommendedName>
</protein>
<feature type="transmembrane region" description="Helical" evidence="1">
    <location>
        <begin position="211"/>
        <end position="229"/>
    </location>
</feature>
<name>A0A0D0CR08_9AGAR</name>
<dbReference type="InterPro" id="IPR045340">
    <property type="entry name" value="DUF6533"/>
</dbReference>
<evidence type="ECO:0000259" key="2">
    <source>
        <dbReference type="Pfam" id="PF20151"/>
    </source>
</evidence>
<feature type="transmembrane region" description="Helical" evidence="1">
    <location>
        <begin position="114"/>
        <end position="139"/>
    </location>
</feature>
<evidence type="ECO:0000313" key="4">
    <source>
        <dbReference type="Proteomes" id="UP000053593"/>
    </source>
</evidence>
<keyword evidence="4" id="KW-1185">Reference proteome</keyword>
<dbReference type="Pfam" id="PF20151">
    <property type="entry name" value="DUF6533"/>
    <property type="match status" value="1"/>
</dbReference>
<keyword evidence="1" id="KW-0812">Transmembrane</keyword>
<sequence length="312" mass="34741">METRVAVSVLVFLMTGLDVVLTRKKESEFVWTKPFRLTLVRFLYLLARYLALLILLVEITFMCLITAEISETKQAPEYSCLSLLTFQCVSSQCMLLVLHLILMLRVLALYHQSLFIGAPVSLLIIGRFTGVTAGVLHGLARTPSPLKFSGPCLIEVVPGTSAVGNPFLPFVFGELFTQVILHGLAWKRTIWDLRVFASRPAWFSVLNRDNLNVFIGIAVAMIAMTVSAVKNVGMADIFIFPLWITFLSFAATRIILNLHTLDPSDGTSSSKPMELTTITDVSSWDEPWDTTTFQNTESELCSDHSEQDIASL</sequence>